<comment type="subcellular location">
    <subcellularLocation>
        <location evidence="1">Cytoplasm</location>
    </subcellularLocation>
</comment>
<keyword evidence="5 7" id="KW-0808">Transferase</keyword>
<name>A0A8A1LAE8_AJEC8</name>
<evidence type="ECO:0000313" key="10">
    <source>
        <dbReference type="Proteomes" id="UP000663419"/>
    </source>
</evidence>
<evidence type="ECO:0000256" key="2">
    <source>
        <dbReference type="ARBA" id="ARBA00005369"/>
    </source>
</evidence>
<comment type="catalytic activity">
    <reaction evidence="7">
        <text>[protein]-L-isoaspartate + S-adenosyl-L-methionine = [protein]-L-isoaspartate alpha-methyl ester + S-adenosyl-L-homocysteine</text>
        <dbReference type="Rhea" id="RHEA:12705"/>
        <dbReference type="Rhea" id="RHEA-COMP:12143"/>
        <dbReference type="Rhea" id="RHEA-COMP:12144"/>
        <dbReference type="ChEBI" id="CHEBI:57856"/>
        <dbReference type="ChEBI" id="CHEBI:59789"/>
        <dbReference type="ChEBI" id="CHEBI:90596"/>
        <dbReference type="ChEBI" id="CHEBI:90598"/>
        <dbReference type="EC" id="2.1.1.77"/>
    </reaction>
</comment>
<evidence type="ECO:0000256" key="1">
    <source>
        <dbReference type="ARBA" id="ARBA00004496"/>
    </source>
</evidence>
<evidence type="ECO:0000256" key="4">
    <source>
        <dbReference type="ARBA" id="ARBA00022603"/>
    </source>
</evidence>
<evidence type="ECO:0000256" key="7">
    <source>
        <dbReference type="RuleBase" id="RU003802"/>
    </source>
</evidence>
<keyword evidence="8" id="KW-0732">Signal</keyword>
<feature type="signal peptide" evidence="8">
    <location>
        <begin position="1"/>
        <end position="18"/>
    </location>
</feature>
<dbReference type="EC" id="2.1.1.77" evidence="7"/>
<organism evidence="9 10">
    <name type="scientific">Ajellomyces capsulatus (strain H88)</name>
    <name type="common">Darling's disease fungus</name>
    <name type="synonym">Histoplasma capsulatum</name>
    <dbReference type="NCBI Taxonomy" id="544711"/>
    <lineage>
        <taxon>Eukaryota</taxon>
        <taxon>Fungi</taxon>
        <taxon>Dikarya</taxon>
        <taxon>Ascomycota</taxon>
        <taxon>Pezizomycotina</taxon>
        <taxon>Eurotiomycetes</taxon>
        <taxon>Eurotiomycetidae</taxon>
        <taxon>Onygenales</taxon>
        <taxon>Ajellomycetaceae</taxon>
        <taxon>Histoplasma</taxon>
    </lineage>
</organism>
<dbReference type="CDD" id="cd02440">
    <property type="entry name" value="AdoMet_MTases"/>
    <property type="match status" value="1"/>
</dbReference>
<dbReference type="SUPFAM" id="SSF53335">
    <property type="entry name" value="S-adenosyl-L-methionine-dependent methyltransferases"/>
    <property type="match status" value="1"/>
</dbReference>
<evidence type="ECO:0000256" key="8">
    <source>
        <dbReference type="SAM" id="SignalP"/>
    </source>
</evidence>
<feature type="chain" id="PRO_5034403214" description="Protein-L-isoaspartate O-methyltransferase" evidence="8">
    <location>
        <begin position="19"/>
        <end position="291"/>
    </location>
</feature>
<gene>
    <name evidence="9" type="ORF">I7I53_09295</name>
</gene>
<dbReference type="GO" id="GO:0032259">
    <property type="term" value="P:methylation"/>
    <property type="evidence" value="ECO:0007669"/>
    <property type="project" value="UniProtKB-KW"/>
</dbReference>
<dbReference type="PANTHER" id="PTHR11579">
    <property type="entry name" value="PROTEIN-L-ISOASPARTATE O-METHYLTRANSFERASE"/>
    <property type="match status" value="1"/>
</dbReference>
<dbReference type="GO" id="GO:0005737">
    <property type="term" value="C:cytoplasm"/>
    <property type="evidence" value="ECO:0007669"/>
    <property type="project" value="UniProtKB-SubCell"/>
</dbReference>
<keyword evidence="3" id="KW-0963">Cytoplasm</keyword>
<keyword evidence="6 7" id="KW-0949">S-adenosyl-L-methionine</keyword>
<dbReference type="InterPro" id="IPR000682">
    <property type="entry name" value="PCMT"/>
</dbReference>
<dbReference type="AlphaFoldDB" id="A0A8A1LAE8"/>
<dbReference type="InterPro" id="IPR029063">
    <property type="entry name" value="SAM-dependent_MTases_sf"/>
</dbReference>
<sequence>MLLALCVGLLSVFHGAVFRQVRHIQQYPLSSQPESFAIANCILKRYTNMAWQSSGNSNSQLINNLFKNGLIKHERVKSAMLAVDRGNYSPSSPYEDSPQTIGYAATISAPHMHAHACELLLPYLNRDSRVLDIGSGSGYLTHVFANLITDDASTPSKGIVIGIDHIKALVDMCNTNMAKSQSGRDLLESGKVRFVLGDGRLGYPEGGPYDAIHVGAAAEMIHPTLIDQLRAPGRMFIPVESGGGNGVGSFGLGGGTQNVWVVDKNDDGNVVKEKIFGVSYVPLTDAPKERV</sequence>
<dbReference type="PANTHER" id="PTHR11579:SF0">
    <property type="entry name" value="PROTEIN-L-ISOASPARTATE(D-ASPARTATE) O-METHYLTRANSFERASE"/>
    <property type="match status" value="1"/>
</dbReference>
<dbReference type="EMBL" id="CP069102">
    <property type="protein sequence ID" value="QSS49042.1"/>
    <property type="molecule type" value="Genomic_DNA"/>
</dbReference>
<evidence type="ECO:0000256" key="6">
    <source>
        <dbReference type="ARBA" id="ARBA00022691"/>
    </source>
</evidence>
<proteinExistence type="inferred from homology"/>
<accession>A0A8A1LAE8</accession>
<evidence type="ECO:0000256" key="5">
    <source>
        <dbReference type="ARBA" id="ARBA00022679"/>
    </source>
</evidence>
<dbReference type="GO" id="GO:0004719">
    <property type="term" value="F:protein-L-isoaspartate (D-aspartate) O-methyltransferase activity"/>
    <property type="evidence" value="ECO:0007669"/>
    <property type="project" value="UniProtKB-UniRule"/>
</dbReference>
<dbReference type="VEuPathDB" id="FungiDB:I7I53_09295"/>
<dbReference type="Gene3D" id="3.40.50.150">
    <property type="entry name" value="Vaccinia Virus protein VP39"/>
    <property type="match status" value="1"/>
</dbReference>
<evidence type="ECO:0000256" key="3">
    <source>
        <dbReference type="ARBA" id="ARBA00022490"/>
    </source>
</evidence>
<dbReference type="Pfam" id="PF01135">
    <property type="entry name" value="PCMT"/>
    <property type="match status" value="1"/>
</dbReference>
<keyword evidence="4 7" id="KW-0489">Methyltransferase</keyword>
<dbReference type="Proteomes" id="UP000663419">
    <property type="component" value="Chromosome 1"/>
</dbReference>
<dbReference type="PROSITE" id="PS01279">
    <property type="entry name" value="PCMT"/>
    <property type="match status" value="1"/>
</dbReference>
<reference evidence="9" key="1">
    <citation type="submission" date="2021-01" db="EMBL/GenBank/DDBJ databases">
        <title>Chromosome-level genome assembly of a human fungal pathogen reveals clustering of transcriptionally co-regulated genes.</title>
        <authorList>
            <person name="Voorhies M."/>
            <person name="Cohen S."/>
            <person name="Shea T.P."/>
            <person name="Petrus S."/>
            <person name="Munoz J.F."/>
            <person name="Poplawski S."/>
            <person name="Goldman W.E."/>
            <person name="Michael T."/>
            <person name="Cuomo C.A."/>
            <person name="Sil A."/>
            <person name="Beyhan S."/>
        </authorList>
    </citation>
    <scope>NUCLEOTIDE SEQUENCE</scope>
    <source>
        <strain evidence="9">H88</strain>
    </source>
</reference>
<comment type="similarity">
    <text evidence="2 7">Belongs to the methyltransferase superfamily. L-isoaspartyl/D-aspartyl protein methyltransferase family.</text>
</comment>
<protein>
    <recommendedName>
        <fullName evidence="7">Protein-L-isoaspartate O-methyltransferase</fullName>
        <ecNumber evidence="7">2.1.1.77</ecNumber>
    </recommendedName>
</protein>
<dbReference type="NCBIfam" id="TIGR00080">
    <property type="entry name" value="pimt"/>
    <property type="match status" value="1"/>
</dbReference>
<evidence type="ECO:0000313" key="9">
    <source>
        <dbReference type="EMBL" id="QSS49042.1"/>
    </source>
</evidence>